<sequence>MALVRLRGELDHIRPKLTRSLAPPRPPPPGAPARPTRPRDGLDGDNEELIVMMSTPRIGPLPGYTLVHKGPCHLQVWGGLMPRTTIRVYSKFC</sequence>
<dbReference type="EMBL" id="JASCZI010091773">
    <property type="protein sequence ID" value="MED6151186.1"/>
    <property type="molecule type" value="Genomic_DNA"/>
</dbReference>
<feature type="region of interest" description="Disordered" evidence="1">
    <location>
        <begin position="14"/>
        <end position="45"/>
    </location>
</feature>
<accession>A0ABU6TQU2</accession>
<evidence type="ECO:0000256" key="1">
    <source>
        <dbReference type="SAM" id="MobiDB-lite"/>
    </source>
</evidence>
<evidence type="ECO:0000313" key="3">
    <source>
        <dbReference type="Proteomes" id="UP001341840"/>
    </source>
</evidence>
<gene>
    <name evidence="2" type="ORF">PIB30_080010</name>
</gene>
<proteinExistence type="predicted"/>
<name>A0ABU6TQU2_9FABA</name>
<protein>
    <submittedName>
        <fullName evidence="2">Uncharacterized protein</fullName>
    </submittedName>
</protein>
<keyword evidence="3" id="KW-1185">Reference proteome</keyword>
<dbReference type="Proteomes" id="UP001341840">
    <property type="component" value="Unassembled WGS sequence"/>
</dbReference>
<comment type="caution">
    <text evidence="2">The sequence shown here is derived from an EMBL/GenBank/DDBJ whole genome shotgun (WGS) entry which is preliminary data.</text>
</comment>
<reference evidence="2 3" key="1">
    <citation type="journal article" date="2023" name="Plants (Basel)">
        <title>Bridging the Gap: Combining Genomics and Transcriptomics Approaches to Understand Stylosanthes scabra, an Orphan Legume from the Brazilian Caatinga.</title>
        <authorList>
            <person name="Ferreira-Neto J.R.C."/>
            <person name="da Silva M.D."/>
            <person name="Binneck E."/>
            <person name="de Melo N.F."/>
            <person name="da Silva R.H."/>
            <person name="de Melo A.L.T.M."/>
            <person name="Pandolfi V."/>
            <person name="Bustamante F.O."/>
            <person name="Brasileiro-Vidal A.C."/>
            <person name="Benko-Iseppon A.M."/>
        </authorList>
    </citation>
    <scope>NUCLEOTIDE SEQUENCE [LARGE SCALE GENOMIC DNA]</scope>
    <source>
        <tissue evidence="2">Leaves</tissue>
    </source>
</reference>
<feature type="compositionally biased region" description="Pro residues" evidence="1">
    <location>
        <begin position="23"/>
        <end position="32"/>
    </location>
</feature>
<organism evidence="2 3">
    <name type="scientific">Stylosanthes scabra</name>
    <dbReference type="NCBI Taxonomy" id="79078"/>
    <lineage>
        <taxon>Eukaryota</taxon>
        <taxon>Viridiplantae</taxon>
        <taxon>Streptophyta</taxon>
        <taxon>Embryophyta</taxon>
        <taxon>Tracheophyta</taxon>
        <taxon>Spermatophyta</taxon>
        <taxon>Magnoliopsida</taxon>
        <taxon>eudicotyledons</taxon>
        <taxon>Gunneridae</taxon>
        <taxon>Pentapetalae</taxon>
        <taxon>rosids</taxon>
        <taxon>fabids</taxon>
        <taxon>Fabales</taxon>
        <taxon>Fabaceae</taxon>
        <taxon>Papilionoideae</taxon>
        <taxon>50 kb inversion clade</taxon>
        <taxon>dalbergioids sensu lato</taxon>
        <taxon>Dalbergieae</taxon>
        <taxon>Pterocarpus clade</taxon>
        <taxon>Stylosanthes</taxon>
    </lineage>
</organism>
<evidence type="ECO:0000313" key="2">
    <source>
        <dbReference type="EMBL" id="MED6151186.1"/>
    </source>
</evidence>